<dbReference type="CDD" id="cd05267">
    <property type="entry name" value="SDR_a6"/>
    <property type="match status" value="1"/>
</dbReference>
<dbReference type="Proteomes" id="UP000319837">
    <property type="component" value="Unassembled WGS sequence"/>
</dbReference>
<accession>A0A553SU45</accession>
<dbReference type="GO" id="GO:0042602">
    <property type="term" value="F:riboflavin reductase (NADPH) activity"/>
    <property type="evidence" value="ECO:0007669"/>
    <property type="project" value="TreeGrafter"/>
</dbReference>
<comment type="caution">
    <text evidence="2">The sequence shown here is derived from an EMBL/GenBank/DDBJ whole genome shotgun (WGS) entry which is preliminary data.</text>
</comment>
<feature type="domain" description="NAD(P)-binding" evidence="1">
    <location>
        <begin position="8"/>
        <end position="189"/>
    </location>
</feature>
<dbReference type="EMBL" id="RIBP01000001">
    <property type="protein sequence ID" value="TRZ40515.1"/>
    <property type="molecule type" value="Genomic_DNA"/>
</dbReference>
<organism evidence="2 3">
    <name type="scientific">Niallia circulans</name>
    <name type="common">Bacillus circulans</name>
    <dbReference type="NCBI Taxonomy" id="1397"/>
    <lineage>
        <taxon>Bacteria</taxon>
        <taxon>Bacillati</taxon>
        <taxon>Bacillota</taxon>
        <taxon>Bacilli</taxon>
        <taxon>Bacillales</taxon>
        <taxon>Bacillaceae</taxon>
        <taxon>Niallia</taxon>
    </lineage>
</organism>
<dbReference type="InterPro" id="IPR036291">
    <property type="entry name" value="NAD(P)-bd_dom_sf"/>
</dbReference>
<evidence type="ECO:0000313" key="3">
    <source>
        <dbReference type="Proteomes" id="UP000319837"/>
    </source>
</evidence>
<dbReference type="PANTHER" id="PTHR43355:SF2">
    <property type="entry name" value="FLAVIN REDUCTASE (NADPH)"/>
    <property type="match status" value="1"/>
</dbReference>
<dbReference type="RefSeq" id="WP_185763903.1">
    <property type="nucleotide sequence ID" value="NZ_RIBP01000001.1"/>
</dbReference>
<proteinExistence type="predicted"/>
<dbReference type="SUPFAM" id="SSF51735">
    <property type="entry name" value="NAD(P)-binding Rossmann-fold domains"/>
    <property type="match status" value="1"/>
</dbReference>
<reference evidence="3" key="1">
    <citation type="submission" date="2018-10" db="EMBL/GenBank/DDBJ databases">
        <title>FDA dAtabase for Regulatory Grade micrObial Sequences (FDA-ARGOS): Supporting development and validation of Infectious Disease Dx tests.</title>
        <authorList>
            <person name="Minogue T."/>
            <person name="Wolcott M."/>
            <person name="Wasieloski L."/>
            <person name="Aguilar W."/>
            <person name="Moore D."/>
            <person name="Tallon L."/>
            <person name="Sadzewicz L."/>
            <person name="Sengamalay N."/>
            <person name="Ott S."/>
            <person name="Godinez A."/>
            <person name="Nagaraj S."/>
            <person name="Vavikolanu K."/>
            <person name="Vyas G."/>
            <person name="Nadendla S."/>
            <person name="George J."/>
            <person name="Sichtig H."/>
        </authorList>
    </citation>
    <scope>NUCLEOTIDE SEQUENCE [LARGE SCALE GENOMIC DNA]</scope>
    <source>
        <strain evidence="3">FDAARGOS_343</strain>
    </source>
</reference>
<dbReference type="Gene3D" id="3.40.50.720">
    <property type="entry name" value="NAD(P)-binding Rossmann-like Domain"/>
    <property type="match status" value="1"/>
</dbReference>
<dbReference type="AlphaFoldDB" id="A0A553SU45"/>
<sequence length="212" mass="23722">MKKVLILGANGQIARLVSELLLKKENVQVTHYLRNSRRLKLSDSSREHIVEGDVLDVKMLAKAMKDQDIVYSNIGSPDIANNTKSIVEAMEAAGVKRGIFISALGIYDEVPGKFGEWNKRMCGSSLPDFRRAANIIESSSLDFTILRGAWFTDKDEVDYELTQKWELFKGTEISRKSIASLVVKLMQSPELEVRHSIGVSKPSTEGDKPAFY</sequence>
<dbReference type="Pfam" id="PF13460">
    <property type="entry name" value="NAD_binding_10"/>
    <property type="match status" value="1"/>
</dbReference>
<evidence type="ECO:0000259" key="1">
    <source>
        <dbReference type="Pfam" id="PF13460"/>
    </source>
</evidence>
<gene>
    <name evidence="2" type="ORF">CEQ21_06315</name>
</gene>
<dbReference type="PANTHER" id="PTHR43355">
    <property type="entry name" value="FLAVIN REDUCTASE (NADPH)"/>
    <property type="match status" value="1"/>
</dbReference>
<protein>
    <submittedName>
        <fullName evidence="2">SDR family oxidoreductase</fullName>
    </submittedName>
</protein>
<name>A0A553SU45_NIACI</name>
<evidence type="ECO:0000313" key="2">
    <source>
        <dbReference type="EMBL" id="TRZ40515.1"/>
    </source>
</evidence>
<dbReference type="InterPro" id="IPR016040">
    <property type="entry name" value="NAD(P)-bd_dom"/>
</dbReference>
<dbReference type="InterPro" id="IPR051606">
    <property type="entry name" value="Polyketide_Oxido-like"/>
</dbReference>
<dbReference type="GO" id="GO:0004074">
    <property type="term" value="F:biliverdin reductase [NAD(P)H] activity"/>
    <property type="evidence" value="ECO:0007669"/>
    <property type="project" value="TreeGrafter"/>
</dbReference>